<dbReference type="RefSeq" id="WP_145388300.1">
    <property type="nucleotide sequence ID" value="NZ_CP037423.1"/>
</dbReference>
<dbReference type="Proteomes" id="UP000319004">
    <property type="component" value="Chromosome"/>
</dbReference>
<dbReference type="EMBL" id="CP037423">
    <property type="protein sequence ID" value="QDV43903.1"/>
    <property type="molecule type" value="Genomic_DNA"/>
</dbReference>
<gene>
    <name evidence="1" type="ORF">Enr13x_37630</name>
</gene>
<protein>
    <submittedName>
        <fullName evidence="1">Uncharacterized protein</fullName>
    </submittedName>
</protein>
<organism evidence="1 2">
    <name type="scientific">Stieleria neptunia</name>
    <dbReference type="NCBI Taxonomy" id="2527979"/>
    <lineage>
        <taxon>Bacteria</taxon>
        <taxon>Pseudomonadati</taxon>
        <taxon>Planctomycetota</taxon>
        <taxon>Planctomycetia</taxon>
        <taxon>Pirellulales</taxon>
        <taxon>Pirellulaceae</taxon>
        <taxon>Stieleria</taxon>
    </lineage>
</organism>
<evidence type="ECO:0000313" key="2">
    <source>
        <dbReference type="Proteomes" id="UP000319004"/>
    </source>
</evidence>
<keyword evidence="2" id="KW-1185">Reference proteome</keyword>
<name>A0A518HSR6_9BACT</name>
<reference evidence="1 2" key="1">
    <citation type="submission" date="2019-03" db="EMBL/GenBank/DDBJ databases">
        <title>Deep-cultivation of Planctomycetes and their phenomic and genomic characterization uncovers novel biology.</title>
        <authorList>
            <person name="Wiegand S."/>
            <person name="Jogler M."/>
            <person name="Boedeker C."/>
            <person name="Pinto D."/>
            <person name="Vollmers J."/>
            <person name="Rivas-Marin E."/>
            <person name="Kohn T."/>
            <person name="Peeters S.H."/>
            <person name="Heuer A."/>
            <person name="Rast P."/>
            <person name="Oberbeckmann S."/>
            <person name="Bunk B."/>
            <person name="Jeske O."/>
            <person name="Meyerdierks A."/>
            <person name="Storesund J.E."/>
            <person name="Kallscheuer N."/>
            <person name="Luecker S."/>
            <person name="Lage O.M."/>
            <person name="Pohl T."/>
            <person name="Merkel B.J."/>
            <person name="Hornburger P."/>
            <person name="Mueller R.-W."/>
            <person name="Bruemmer F."/>
            <person name="Labrenz M."/>
            <person name="Spormann A.M."/>
            <person name="Op den Camp H."/>
            <person name="Overmann J."/>
            <person name="Amann R."/>
            <person name="Jetten M.S.M."/>
            <person name="Mascher T."/>
            <person name="Medema M.H."/>
            <person name="Devos D.P."/>
            <person name="Kaster A.-K."/>
            <person name="Ovreas L."/>
            <person name="Rohde M."/>
            <person name="Galperin M.Y."/>
            <person name="Jogler C."/>
        </authorList>
    </citation>
    <scope>NUCLEOTIDE SEQUENCE [LARGE SCALE GENOMIC DNA]</scope>
    <source>
        <strain evidence="1 2">Enr13</strain>
    </source>
</reference>
<evidence type="ECO:0000313" key="1">
    <source>
        <dbReference type="EMBL" id="QDV43903.1"/>
    </source>
</evidence>
<dbReference type="OrthoDB" id="289463at2"/>
<proteinExistence type="predicted"/>
<dbReference type="KEGG" id="snep:Enr13x_37630"/>
<accession>A0A518HSR6</accession>
<dbReference type="AlphaFoldDB" id="A0A518HSR6"/>
<sequence>MKQNKIEGSSKEKRSDYVATVREGAIAANVFVGQTQDGRDYHYYLLSRSWKSTRTNKEGYSNRFFGQNAQAIGKVAELAAAKCEELDSGSERDQQEAA</sequence>